<dbReference type="InterPro" id="IPR038678">
    <property type="entry name" value="Spondin_N_sf"/>
</dbReference>
<dbReference type="RefSeq" id="WP_225621149.1">
    <property type="nucleotide sequence ID" value="NZ_JACYFJ010000002.1"/>
</dbReference>
<evidence type="ECO:0000256" key="2">
    <source>
        <dbReference type="SAM" id="SignalP"/>
    </source>
</evidence>
<feature type="region of interest" description="Disordered" evidence="1">
    <location>
        <begin position="171"/>
        <end position="194"/>
    </location>
</feature>
<dbReference type="PROSITE" id="PS51257">
    <property type="entry name" value="PROKAR_LIPOPROTEIN"/>
    <property type="match status" value="1"/>
</dbReference>
<comment type="caution">
    <text evidence="3">The sequence shown here is derived from an EMBL/GenBank/DDBJ whole genome shotgun (WGS) entry which is preliminary data.</text>
</comment>
<feature type="region of interest" description="Disordered" evidence="1">
    <location>
        <begin position="28"/>
        <end position="51"/>
    </location>
</feature>
<feature type="chain" id="PRO_5045259092" evidence="2">
    <location>
        <begin position="20"/>
        <end position="504"/>
    </location>
</feature>
<reference evidence="4" key="1">
    <citation type="journal article" date="2019" name="Int. J. Syst. Evol. Microbiol.">
        <title>The Global Catalogue of Microorganisms (GCM) 10K type strain sequencing project: providing services to taxonomists for standard genome sequencing and annotation.</title>
        <authorList>
            <consortium name="The Broad Institute Genomics Platform"/>
            <consortium name="The Broad Institute Genome Sequencing Center for Infectious Disease"/>
            <person name="Wu L."/>
            <person name="Ma J."/>
        </authorList>
    </citation>
    <scope>NUCLEOTIDE SEQUENCE [LARGE SCALE GENOMIC DNA]</scope>
    <source>
        <strain evidence="4">CECT 7477</strain>
    </source>
</reference>
<dbReference type="EMBL" id="JBHSAW010000010">
    <property type="protein sequence ID" value="MFC4096817.1"/>
    <property type="molecule type" value="Genomic_DNA"/>
</dbReference>
<proteinExistence type="predicted"/>
<feature type="signal peptide" evidence="2">
    <location>
        <begin position="1"/>
        <end position="19"/>
    </location>
</feature>
<accession>A0ABV8JV06</accession>
<dbReference type="Proteomes" id="UP001595814">
    <property type="component" value="Unassembled WGS sequence"/>
</dbReference>
<evidence type="ECO:0000313" key="4">
    <source>
        <dbReference type="Proteomes" id="UP001595814"/>
    </source>
</evidence>
<dbReference type="Gene3D" id="2.60.40.2130">
    <property type="entry name" value="F-spondin domain"/>
    <property type="match status" value="2"/>
</dbReference>
<organism evidence="3 4">
    <name type="scientific">Euzebyella saccharophila</name>
    <dbReference type="NCBI Taxonomy" id="679664"/>
    <lineage>
        <taxon>Bacteria</taxon>
        <taxon>Pseudomonadati</taxon>
        <taxon>Bacteroidota</taxon>
        <taxon>Flavobacteriia</taxon>
        <taxon>Flavobacteriales</taxon>
        <taxon>Flavobacteriaceae</taxon>
        <taxon>Euzebyella</taxon>
    </lineage>
</organism>
<keyword evidence="2" id="KW-0732">Signal</keyword>
<evidence type="ECO:0000313" key="3">
    <source>
        <dbReference type="EMBL" id="MFC4096817.1"/>
    </source>
</evidence>
<feature type="compositionally biased region" description="Polar residues" evidence="1">
    <location>
        <begin position="31"/>
        <end position="41"/>
    </location>
</feature>
<protein>
    <submittedName>
        <fullName evidence="3">Spondin domain-containing protein</fullName>
    </submittedName>
</protein>
<sequence>MKTKKLLLLMAGVFLLAFASCEEDNEIPVVENTNESSNPTTEPEASEEGEEEVEEEMAAMADFTVTVENVVTPKPIFESGVFAVPVGKSGPAPLFPGDAYEFEVNAGQHVLPGDGGTRLSFVTMFVQSNDLFFAPNEEGIALYEENGAPIYGDGPVDVTDQVLLWDAGTEVNEQTGGPNQKPQQAPDAMDQGEDENGVVTEVKDNSCAFGNELPTVAEVIKVTIELVAPARFKVKIKNVSTATTISVPAQGGDARAAVPISPGVYAVHTAPAPFFVEGETATGAGLIASETGVEDVAEDGFLDALYMDTKAATGLIVPLSPGAWAVHMEGTMPLFEKNMPDFGEGLEGLAEDGNVAMLGESLMNKEGIMESGIFNTPVGASAPGPIGPGGKYQFSFTAEEGYQLSLATMFVQSNDWFYSFKPEGLPLFKDGEAMMGDVTEYVYLFDAGTEIDEYPGAGIAQVIRQGEMDAGEIDSNSNVRVVTGEEFDNIPANSYVLKVSIEAN</sequence>
<keyword evidence="4" id="KW-1185">Reference proteome</keyword>
<gene>
    <name evidence="3" type="ORF">ACFOUT_13090</name>
</gene>
<name>A0ABV8JV06_9FLAO</name>
<dbReference type="NCBIfam" id="NF038123">
    <property type="entry name" value="NF038123_dom"/>
    <property type="match status" value="2"/>
</dbReference>
<feature type="compositionally biased region" description="Polar residues" evidence="1">
    <location>
        <begin position="171"/>
        <end position="183"/>
    </location>
</feature>
<evidence type="ECO:0000256" key="1">
    <source>
        <dbReference type="SAM" id="MobiDB-lite"/>
    </source>
</evidence>
<dbReference type="InterPro" id="IPR009465">
    <property type="entry name" value="Spondin_N"/>
</dbReference>